<dbReference type="EMBL" id="JAFBED010000003">
    <property type="protein sequence ID" value="MBM7619872.1"/>
    <property type="molecule type" value="Genomic_DNA"/>
</dbReference>
<dbReference type="Gene3D" id="3.40.309.10">
    <property type="entry name" value="Aldehyde Dehydrogenase, Chain A, domain 2"/>
    <property type="match status" value="1"/>
</dbReference>
<evidence type="ECO:0000256" key="3">
    <source>
        <dbReference type="PIRNR" id="PIRNR036492"/>
    </source>
</evidence>
<evidence type="ECO:0000259" key="6">
    <source>
        <dbReference type="Pfam" id="PF00171"/>
    </source>
</evidence>
<dbReference type="InterPro" id="IPR015590">
    <property type="entry name" value="Aldehyde_DH_dom"/>
</dbReference>
<dbReference type="InterPro" id="IPR016162">
    <property type="entry name" value="Ald_DH_N"/>
</dbReference>
<dbReference type="SUPFAM" id="SSF53720">
    <property type="entry name" value="ALDH-like"/>
    <property type="match status" value="1"/>
</dbReference>
<dbReference type="PROSITE" id="PS00070">
    <property type="entry name" value="ALDEHYDE_DEHYDR_CYS"/>
    <property type="match status" value="1"/>
</dbReference>
<evidence type="ECO:0000313" key="8">
    <source>
        <dbReference type="Proteomes" id="UP000737402"/>
    </source>
</evidence>
<evidence type="ECO:0000256" key="5">
    <source>
        <dbReference type="RuleBase" id="RU003345"/>
    </source>
</evidence>
<dbReference type="InterPro" id="IPR016161">
    <property type="entry name" value="Ald_DH/histidinol_DH"/>
</dbReference>
<feature type="active site" evidence="4">
    <location>
        <position position="211"/>
    </location>
</feature>
<dbReference type="Gene3D" id="3.40.605.10">
    <property type="entry name" value="Aldehyde Dehydrogenase, Chain A, domain 1"/>
    <property type="match status" value="1"/>
</dbReference>
<dbReference type="Pfam" id="PF00171">
    <property type="entry name" value="Aldedh"/>
    <property type="match status" value="1"/>
</dbReference>
<comment type="caution">
    <text evidence="7">The sequence shown here is derived from an EMBL/GenBank/DDBJ whole genome shotgun (WGS) entry which is preliminary data.</text>
</comment>
<sequence>MMEKVLHRLEQHRNFFATGRTKEVDFRLQQLDKLKKAIVEHEQDLNQALTKDLGKSAFEAYASEIGFVLDSISLFMKHIKEWSKVRKVKTPLVHLGSKSYIYPEPYGTVLIVGPFNYPFQLVMEPMIGAMAAGNCVLLKPSEFTPNVSKVMAKIIQDNFEEGYISVMEGGKEVTSELIHAPFDYIFFTGSVEVGKIVMKAAAENLVPVTLELGGKSPCIVDKDANLEVAAKRIVWGKFMNAGQTCVAPDYILVHREVKEQLVKNLANTIKDFYGENPQESRDYGRIVNERQFDRLVSLLDEKKVVAGGSHHREELFMEPTLMNDVSWDDKVMQEEIFGPILPILEYGDLKQAIEQINARPKPLALYLFTENGEVEERVIQSVSYGGGCINDTVTHLTNPNLPFGGVGPSGIGSYHGKDSFETFSHKKSVMKKSTRVNLSFIYPPYSEKSINFLRKIMK</sequence>
<organism evidence="7 8">
    <name type="scientific">Sutcliffiella tianshenii</name>
    <dbReference type="NCBI Taxonomy" id="1463404"/>
    <lineage>
        <taxon>Bacteria</taxon>
        <taxon>Bacillati</taxon>
        <taxon>Bacillota</taxon>
        <taxon>Bacilli</taxon>
        <taxon>Bacillales</taxon>
        <taxon>Bacillaceae</taxon>
        <taxon>Sutcliffiella</taxon>
    </lineage>
</organism>
<evidence type="ECO:0000313" key="7">
    <source>
        <dbReference type="EMBL" id="MBM7619872.1"/>
    </source>
</evidence>
<evidence type="ECO:0000256" key="1">
    <source>
        <dbReference type="ARBA" id="ARBA00009986"/>
    </source>
</evidence>
<dbReference type="PIRSF" id="PIRSF036492">
    <property type="entry name" value="ALDH"/>
    <property type="match status" value="1"/>
</dbReference>
<dbReference type="InterPro" id="IPR016160">
    <property type="entry name" value="Ald_DH_CS_CYS"/>
</dbReference>
<dbReference type="Proteomes" id="UP000737402">
    <property type="component" value="Unassembled WGS sequence"/>
</dbReference>
<dbReference type="InterPro" id="IPR016163">
    <property type="entry name" value="Ald_DH_C"/>
</dbReference>
<dbReference type="PANTHER" id="PTHR43570">
    <property type="entry name" value="ALDEHYDE DEHYDROGENASE"/>
    <property type="match status" value="1"/>
</dbReference>
<keyword evidence="2 3" id="KW-0560">Oxidoreductase</keyword>
<dbReference type="GO" id="GO:0004029">
    <property type="term" value="F:aldehyde dehydrogenase (NAD+) activity"/>
    <property type="evidence" value="ECO:0007669"/>
    <property type="project" value="UniProtKB-EC"/>
</dbReference>
<dbReference type="RefSeq" id="WP_204415127.1">
    <property type="nucleotide sequence ID" value="NZ_JAFBED010000003.1"/>
</dbReference>
<gene>
    <name evidence="7" type="ORF">JOC95_001724</name>
</gene>
<dbReference type="PROSITE" id="PS00687">
    <property type="entry name" value="ALDEHYDE_DEHYDR_GLU"/>
    <property type="match status" value="1"/>
</dbReference>
<keyword evidence="8" id="KW-1185">Reference proteome</keyword>
<dbReference type="InterPro" id="IPR012394">
    <property type="entry name" value="Aldehyde_DH_NAD(P)"/>
</dbReference>
<dbReference type="CDD" id="cd07136">
    <property type="entry name" value="ALDH_YwdH-P39616"/>
    <property type="match status" value="1"/>
</dbReference>
<protein>
    <recommendedName>
        <fullName evidence="3">Aldehyde dehydrogenase</fullName>
    </recommendedName>
</protein>
<proteinExistence type="inferred from homology"/>
<evidence type="ECO:0000256" key="2">
    <source>
        <dbReference type="ARBA" id="ARBA00023002"/>
    </source>
</evidence>
<reference evidence="7 8" key="1">
    <citation type="submission" date="2021-01" db="EMBL/GenBank/DDBJ databases">
        <title>Genomic Encyclopedia of Type Strains, Phase IV (KMG-IV): sequencing the most valuable type-strain genomes for metagenomic binning, comparative biology and taxonomic classification.</title>
        <authorList>
            <person name="Goeker M."/>
        </authorList>
    </citation>
    <scope>NUCLEOTIDE SEQUENCE [LARGE SCALE GENOMIC DNA]</scope>
    <source>
        <strain evidence="7 8">DSM 25879</strain>
    </source>
</reference>
<dbReference type="InterPro" id="IPR029510">
    <property type="entry name" value="Ald_DH_CS_GLU"/>
</dbReference>
<dbReference type="PANTHER" id="PTHR43570:SF16">
    <property type="entry name" value="ALDEHYDE DEHYDROGENASE TYPE III, ISOFORM Q"/>
    <property type="match status" value="1"/>
</dbReference>
<comment type="similarity">
    <text evidence="1 3 5">Belongs to the aldehyde dehydrogenase family.</text>
</comment>
<accession>A0ABS2NYV4</accession>
<evidence type="ECO:0000256" key="4">
    <source>
        <dbReference type="PROSITE-ProRule" id="PRU10007"/>
    </source>
</evidence>
<feature type="domain" description="Aldehyde dehydrogenase" evidence="6">
    <location>
        <begin position="20"/>
        <end position="429"/>
    </location>
</feature>
<name>A0ABS2NYV4_9BACI</name>